<dbReference type="EMBL" id="BNEA01000007">
    <property type="protein sequence ID" value="GHI52245.1"/>
    <property type="molecule type" value="Genomic_DNA"/>
</dbReference>
<dbReference type="InterPro" id="IPR036444">
    <property type="entry name" value="PLipase_A2_dom_sf"/>
</dbReference>
<accession>A0ABQ3R8R3</accession>
<comment type="caution">
    <text evidence="1">The sequence shown here is derived from an EMBL/GenBank/DDBJ whole genome shotgun (WGS) entry which is preliminary data.</text>
</comment>
<reference evidence="2" key="1">
    <citation type="submission" date="2023-07" db="EMBL/GenBank/DDBJ databases">
        <title>Whole genome shotgun sequence of Streptomyces achromogenes subsp. rubradiris NBRC 14000.</title>
        <authorList>
            <person name="Komaki H."/>
            <person name="Tamura T."/>
        </authorList>
    </citation>
    <scope>NUCLEOTIDE SEQUENCE [LARGE SCALE GENOMIC DNA]</scope>
    <source>
        <strain evidence="2">NBRC 14000</strain>
    </source>
</reference>
<sequence length="158" mass="17465">MTRAPSTPRRRPGVRSGRWAKRGAVPLLAWEISAARPGGFNFRAACDTHDYGYGLIGNTYKGYKYHLDRSKKSNTDNAFCTTMKTHSCKAYNILVRWKMERASARTTTSACSGPWRVVGAFPCIYACAPAGWAGARKRYGVLSAGLSTSRWPARSPRP</sequence>
<evidence type="ECO:0000313" key="2">
    <source>
        <dbReference type="Proteomes" id="UP000646738"/>
    </source>
</evidence>
<keyword evidence="2" id="KW-1185">Reference proteome</keyword>
<organism evidence="1 2">
    <name type="scientific">Streptomyces rubradiris</name>
    <name type="common">Streptomyces achromogenes subsp. rubradiris</name>
    <dbReference type="NCBI Taxonomy" id="285531"/>
    <lineage>
        <taxon>Bacteria</taxon>
        <taxon>Bacillati</taxon>
        <taxon>Actinomycetota</taxon>
        <taxon>Actinomycetes</taxon>
        <taxon>Kitasatosporales</taxon>
        <taxon>Streptomycetaceae</taxon>
        <taxon>Streptomyces</taxon>
    </lineage>
</organism>
<dbReference type="Proteomes" id="UP000646738">
    <property type="component" value="Unassembled WGS sequence"/>
</dbReference>
<protein>
    <submittedName>
        <fullName evidence="1">Uncharacterized protein</fullName>
    </submittedName>
</protein>
<evidence type="ECO:0000313" key="1">
    <source>
        <dbReference type="EMBL" id="GHI52245.1"/>
    </source>
</evidence>
<dbReference type="SUPFAM" id="SSF48619">
    <property type="entry name" value="Phospholipase A2, PLA2"/>
    <property type="match status" value="1"/>
</dbReference>
<dbReference type="Gene3D" id="1.20.90.10">
    <property type="entry name" value="Phospholipase A2 domain"/>
    <property type="match status" value="1"/>
</dbReference>
<gene>
    <name evidence="1" type="ORF">Srubr_20910</name>
</gene>
<name>A0ABQ3R8R3_STRRR</name>
<proteinExistence type="predicted"/>